<comment type="caution">
    <text evidence="1">The sequence shown here is derived from an EMBL/GenBank/DDBJ whole genome shotgun (WGS) entry which is preliminary data.</text>
</comment>
<dbReference type="Proteomes" id="UP000659388">
    <property type="component" value="Unassembled WGS sequence"/>
</dbReference>
<dbReference type="GO" id="GO:0004180">
    <property type="term" value="F:carboxypeptidase activity"/>
    <property type="evidence" value="ECO:0007669"/>
    <property type="project" value="UniProtKB-KW"/>
</dbReference>
<keyword evidence="1" id="KW-0378">Hydrolase</keyword>
<keyword evidence="1" id="KW-0121">Carboxypeptidase</keyword>
<name>A0A937FA54_9BACT</name>
<reference evidence="1" key="1">
    <citation type="submission" date="2021-01" db="EMBL/GenBank/DDBJ databases">
        <title>Fulvivirga kasyanovii gen. nov., sp nov., a novel member of the phylum Bacteroidetes isolated from seawater in a mussel farm.</title>
        <authorList>
            <person name="Zhao L.-H."/>
            <person name="Wang Z.-J."/>
        </authorList>
    </citation>
    <scope>NUCLEOTIDE SEQUENCE</scope>
    <source>
        <strain evidence="1">2943</strain>
    </source>
</reference>
<accession>A0A937FA54</accession>
<dbReference type="RefSeq" id="WP_202245873.1">
    <property type="nucleotide sequence ID" value="NZ_JAESIY010000010.1"/>
</dbReference>
<protein>
    <submittedName>
        <fullName evidence="1">Carboxypeptidase-like regulatory domain-containing protein</fullName>
    </submittedName>
</protein>
<dbReference type="AlphaFoldDB" id="A0A937FA54"/>
<dbReference type="EMBL" id="JAESIY010000010">
    <property type="protein sequence ID" value="MBL3658081.1"/>
    <property type="molecule type" value="Genomic_DNA"/>
</dbReference>
<gene>
    <name evidence="1" type="ORF">JL102_18160</name>
</gene>
<dbReference type="Pfam" id="PF13715">
    <property type="entry name" value="CarbopepD_reg_2"/>
    <property type="match status" value="1"/>
</dbReference>
<sequence length="253" mass="28810">MIILLLTTGLFAYSQNSNIEITGRIIEAESNSAVPFVHVVNKTSNKGVVSNTEGRFWITMDKTDTLVFSSIGFEPYAYTIKENVQTNKIDLTIELNTSTMELQPVKVFAYRDEKALKQAILNMQTPIVKDNETSVMLNTPTRPKWTQPEGGVSIGGPFSAIYNKVSKEAKEKKKLQRYERAYDNQLLAKEKYNKRVVIELTGLPEDKVEDFMVYCELKENFIINSSEYEIAVAVNQCLTKFVELEQKELPKQD</sequence>
<keyword evidence="1" id="KW-0645">Protease</keyword>
<dbReference type="InterPro" id="IPR008969">
    <property type="entry name" value="CarboxyPept-like_regulatory"/>
</dbReference>
<evidence type="ECO:0000313" key="2">
    <source>
        <dbReference type="Proteomes" id="UP000659388"/>
    </source>
</evidence>
<proteinExistence type="predicted"/>
<dbReference type="SUPFAM" id="SSF49464">
    <property type="entry name" value="Carboxypeptidase regulatory domain-like"/>
    <property type="match status" value="1"/>
</dbReference>
<keyword evidence="2" id="KW-1185">Reference proteome</keyword>
<organism evidence="1 2">
    <name type="scientific">Fulvivirga sediminis</name>
    <dbReference type="NCBI Taxonomy" id="2803949"/>
    <lineage>
        <taxon>Bacteria</taxon>
        <taxon>Pseudomonadati</taxon>
        <taxon>Bacteroidota</taxon>
        <taxon>Cytophagia</taxon>
        <taxon>Cytophagales</taxon>
        <taxon>Fulvivirgaceae</taxon>
        <taxon>Fulvivirga</taxon>
    </lineage>
</organism>
<evidence type="ECO:0000313" key="1">
    <source>
        <dbReference type="EMBL" id="MBL3658081.1"/>
    </source>
</evidence>